<dbReference type="GO" id="GO:0001228">
    <property type="term" value="F:DNA-binding transcription activator activity, RNA polymerase II-specific"/>
    <property type="evidence" value="ECO:0007669"/>
    <property type="project" value="TreeGrafter"/>
</dbReference>
<organism evidence="4 5">
    <name type="scientific">Hymenoscyphus fraxineus</name>
    <dbReference type="NCBI Taxonomy" id="746836"/>
    <lineage>
        <taxon>Eukaryota</taxon>
        <taxon>Fungi</taxon>
        <taxon>Dikarya</taxon>
        <taxon>Ascomycota</taxon>
        <taxon>Pezizomycotina</taxon>
        <taxon>Leotiomycetes</taxon>
        <taxon>Helotiales</taxon>
        <taxon>Helotiaceae</taxon>
        <taxon>Hymenoscyphus</taxon>
    </lineage>
</organism>
<comment type="caution">
    <text evidence="4">The sequence shown here is derived from an EMBL/GenBank/DDBJ whole genome shotgun (WGS) entry which is preliminary data.</text>
</comment>
<evidence type="ECO:0000259" key="3">
    <source>
        <dbReference type="PROSITE" id="PS50048"/>
    </source>
</evidence>
<dbReference type="PANTHER" id="PTHR47784">
    <property type="entry name" value="STEROL UPTAKE CONTROL PROTEIN 2"/>
    <property type="match status" value="1"/>
</dbReference>
<sequence>MSNLLSELTPEISDESSDTLRSLKDNSSVPRDSHTPLTLRSEPSGGVATTKKRERKGHTKSRRGCFNCKRARIKCKENRPACDYCAHRNLDCKWPDNIQLQTQTIPSRALARRTGPPDSIPALPQVQGPVSNANDFRLFQNFIDSAYPHHPTGSESVWKHEIPAIAHRHGYLLHAMLALSASELADEEPNPVTSKALSCTAISHRVTAITKLNVAITAGLANFEQGNAMLAACFSLLFQSVLLEDGLLEYMTFIRGTVTVGFQMGVKRHRVLFEQAFEDSQIPESIDELMLAAPLVHPILVRKALNSLERLQPLCDHPVEIEMFKMLHEVTRSLITSSRDAYASLRKIYGYFSYFAPQPSFAYLTNPVNRVCQILCAHFVAMQLIMTPITRNEWVAREDKKKRTENEGVTARWFSALHRDVPAEWMPYYEWTMWVESEVAKGRVFNGLVEGENEEGDME</sequence>
<reference evidence="4" key="1">
    <citation type="submission" date="2021-07" db="EMBL/GenBank/DDBJ databases">
        <authorList>
            <person name="Durling M."/>
        </authorList>
    </citation>
    <scope>NUCLEOTIDE SEQUENCE</scope>
</reference>
<feature type="domain" description="Zn(2)-C6 fungal-type" evidence="3">
    <location>
        <begin position="64"/>
        <end position="94"/>
    </location>
</feature>
<keyword evidence="5" id="KW-1185">Reference proteome</keyword>
<dbReference type="OrthoDB" id="5229455at2759"/>
<proteinExistence type="predicted"/>
<evidence type="ECO:0000313" key="4">
    <source>
        <dbReference type="EMBL" id="CAG8952264.1"/>
    </source>
</evidence>
<dbReference type="InterPro" id="IPR001138">
    <property type="entry name" value="Zn2Cys6_DnaBD"/>
</dbReference>
<dbReference type="PROSITE" id="PS50048">
    <property type="entry name" value="ZN2_CY6_FUNGAL_2"/>
    <property type="match status" value="1"/>
</dbReference>
<accession>A0A9N9PGV5</accession>
<dbReference type="Pfam" id="PF00172">
    <property type="entry name" value="Zn_clus"/>
    <property type="match status" value="1"/>
</dbReference>
<protein>
    <recommendedName>
        <fullName evidence="3">Zn(2)-C6 fungal-type domain-containing protein</fullName>
    </recommendedName>
</protein>
<dbReference type="EMBL" id="CAJVRL010000045">
    <property type="protein sequence ID" value="CAG8952264.1"/>
    <property type="molecule type" value="Genomic_DNA"/>
</dbReference>
<evidence type="ECO:0000256" key="1">
    <source>
        <dbReference type="ARBA" id="ARBA00023242"/>
    </source>
</evidence>
<name>A0A9N9PGV5_9HELO</name>
<dbReference type="SUPFAM" id="SSF57701">
    <property type="entry name" value="Zn2/Cys6 DNA-binding domain"/>
    <property type="match status" value="1"/>
</dbReference>
<dbReference type="CDD" id="cd00067">
    <property type="entry name" value="GAL4"/>
    <property type="match status" value="1"/>
</dbReference>
<dbReference type="GO" id="GO:0008270">
    <property type="term" value="F:zinc ion binding"/>
    <property type="evidence" value="ECO:0007669"/>
    <property type="project" value="InterPro"/>
</dbReference>
<dbReference type="Gene3D" id="4.10.240.10">
    <property type="entry name" value="Zn(2)-C6 fungal-type DNA-binding domain"/>
    <property type="match status" value="1"/>
</dbReference>
<feature type="compositionally biased region" description="Basic residues" evidence="2">
    <location>
        <begin position="50"/>
        <end position="61"/>
    </location>
</feature>
<evidence type="ECO:0000256" key="2">
    <source>
        <dbReference type="SAM" id="MobiDB-lite"/>
    </source>
</evidence>
<feature type="region of interest" description="Disordered" evidence="2">
    <location>
        <begin position="1"/>
        <end position="61"/>
    </location>
</feature>
<evidence type="ECO:0000313" key="5">
    <source>
        <dbReference type="Proteomes" id="UP000696280"/>
    </source>
</evidence>
<gene>
    <name evidence="4" type="ORF">HYFRA_00001004</name>
</gene>
<dbReference type="PROSITE" id="PS00463">
    <property type="entry name" value="ZN2_CY6_FUNGAL_1"/>
    <property type="match status" value="1"/>
</dbReference>
<dbReference type="InterPro" id="IPR036864">
    <property type="entry name" value="Zn2-C6_fun-type_DNA-bd_sf"/>
</dbReference>
<keyword evidence="1" id="KW-0539">Nucleus</keyword>
<dbReference type="AlphaFoldDB" id="A0A9N9PGV5"/>
<dbReference type="PANTHER" id="PTHR47784:SF7">
    <property type="entry name" value="ZN(II)2CYS6 TRANSCRIPTION FACTOR (EUROFUNG)"/>
    <property type="match status" value="1"/>
</dbReference>
<dbReference type="SMART" id="SM00066">
    <property type="entry name" value="GAL4"/>
    <property type="match status" value="1"/>
</dbReference>
<dbReference type="InterPro" id="IPR053157">
    <property type="entry name" value="Sterol_Uptake_Regulator"/>
</dbReference>
<feature type="compositionally biased region" description="Polar residues" evidence="2">
    <location>
        <begin position="25"/>
        <end position="38"/>
    </location>
</feature>
<dbReference type="Proteomes" id="UP000696280">
    <property type="component" value="Unassembled WGS sequence"/>
</dbReference>